<keyword evidence="2" id="KW-1185">Reference proteome</keyword>
<dbReference type="KEGG" id="uam:UABAM_06311"/>
<dbReference type="EMBL" id="AP019860">
    <property type="protein sequence ID" value="BBM87896.1"/>
    <property type="molecule type" value="Genomic_DNA"/>
</dbReference>
<dbReference type="Proteomes" id="UP000326354">
    <property type="component" value="Chromosome"/>
</dbReference>
<protein>
    <submittedName>
        <fullName evidence="1">Uncharacterized protein</fullName>
    </submittedName>
</protein>
<dbReference type="RefSeq" id="WP_173013677.1">
    <property type="nucleotide sequence ID" value="NZ_AP019860.1"/>
</dbReference>
<sequence>MDDILKGNYKVKKSINEAETKDPSLDVKEEFKNKALASLGGSMVYVERDKLNWDGDDE</sequence>
<reference evidence="1 2" key="1">
    <citation type="submission" date="2019-08" db="EMBL/GenBank/DDBJ databases">
        <title>Complete genome sequence of Candidatus Uab amorphum.</title>
        <authorList>
            <person name="Shiratori T."/>
            <person name="Suzuki S."/>
            <person name="Kakizawa Y."/>
            <person name="Ishida K."/>
        </authorList>
    </citation>
    <scope>NUCLEOTIDE SEQUENCE [LARGE SCALE GENOMIC DNA]</scope>
    <source>
        <strain evidence="1 2">SRT547</strain>
    </source>
</reference>
<organism evidence="1 2">
    <name type="scientific">Uabimicrobium amorphum</name>
    <dbReference type="NCBI Taxonomy" id="2596890"/>
    <lineage>
        <taxon>Bacteria</taxon>
        <taxon>Pseudomonadati</taxon>
        <taxon>Planctomycetota</taxon>
        <taxon>Candidatus Uabimicrobiia</taxon>
        <taxon>Candidatus Uabimicrobiales</taxon>
        <taxon>Candidatus Uabimicrobiaceae</taxon>
        <taxon>Candidatus Uabimicrobium</taxon>
    </lineage>
</organism>
<accession>A0A5S9IUM8</accession>
<name>A0A5S9IUM8_UABAM</name>
<evidence type="ECO:0000313" key="1">
    <source>
        <dbReference type="EMBL" id="BBM87896.1"/>
    </source>
</evidence>
<proteinExistence type="predicted"/>
<dbReference type="AlphaFoldDB" id="A0A5S9IUM8"/>
<evidence type="ECO:0000313" key="2">
    <source>
        <dbReference type="Proteomes" id="UP000326354"/>
    </source>
</evidence>
<gene>
    <name evidence="1" type="ORF">UABAM_06311</name>
</gene>